<reference evidence="2" key="1">
    <citation type="submission" date="2021-01" db="EMBL/GenBank/DDBJ databases">
        <title>Caligus Genome Assembly.</title>
        <authorList>
            <person name="Gallardo-Escarate C."/>
        </authorList>
    </citation>
    <scope>NUCLEOTIDE SEQUENCE [LARGE SCALE GENOMIC DNA]</scope>
</reference>
<organism evidence="1 2">
    <name type="scientific">Caligus rogercresseyi</name>
    <name type="common">Sea louse</name>
    <dbReference type="NCBI Taxonomy" id="217165"/>
    <lineage>
        <taxon>Eukaryota</taxon>
        <taxon>Metazoa</taxon>
        <taxon>Ecdysozoa</taxon>
        <taxon>Arthropoda</taxon>
        <taxon>Crustacea</taxon>
        <taxon>Multicrustacea</taxon>
        <taxon>Hexanauplia</taxon>
        <taxon>Copepoda</taxon>
        <taxon>Siphonostomatoida</taxon>
        <taxon>Caligidae</taxon>
        <taxon>Caligus</taxon>
    </lineage>
</organism>
<protein>
    <submittedName>
        <fullName evidence="1">Uncharacterized protein</fullName>
    </submittedName>
</protein>
<accession>A0A7T8GUR5</accession>
<gene>
    <name evidence="1" type="ORF">FKW44_018292</name>
</gene>
<feature type="non-terminal residue" evidence="1">
    <location>
        <position position="51"/>
    </location>
</feature>
<dbReference type="EMBL" id="CP045901">
    <property type="protein sequence ID" value="QQP37875.1"/>
    <property type="molecule type" value="Genomic_DNA"/>
</dbReference>
<proteinExistence type="predicted"/>
<evidence type="ECO:0000313" key="1">
    <source>
        <dbReference type="EMBL" id="QQP37875.1"/>
    </source>
</evidence>
<dbReference type="Proteomes" id="UP000595437">
    <property type="component" value="Chromosome 12"/>
</dbReference>
<dbReference type="AlphaFoldDB" id="A0A7T8GUR5"/>
<evidence type="ECO:0000313" key="2">
    <source>
        <dbReference type="Proteomes" id="UP000595437"/>
    </source>
</evidence>
<sequence>MYPTLILLVKRTQLWGGTCGVVGSMTTAHAHFFLHSIQVSRRQAIHVEKVQ</sequence>
<keyword evidence="2" id="KW-1185">Reference proteome</keyword>
<name>A0A7T8GUR5_CALRO</name>